<keyword evidence="3" id="KW-1185">Reference proteome</keyword>
<dbReference type="EMBL" id="CAXAMN010023477">
    <property type="protein sequence ID" value="CAK9077949.1"/>
    <property type="molecule type" value="Genomic_DNA"/>
</dbReference>
<gene>
    <name evidence="2" type="ORF">CCMP2556_LOCUS38406</name>
</gene>
<feature type="region of interest" description="Disordered" evidence="1">
    <location>
        <begin position="48"/>
        <end position="76"/>
    </location>
</feature>
<organism evidence="2 3">
    <name type="scientific">Durusdinium trenchii</name>
    <dbReference type="NCBI Taxonomy" id="1381693"/>
    <lineage>
        <taxon>Eukaryota</taxon>
        <taxon>Sar</taxon>
        <taxon>Alveolata</taxon>
        <taxon>Dinophyceae</taxon>
        <taxon>Suessiales</taxon>
        <taxon>Symbiodiniaceae</taxon>
        <taxon>Durusdinium</taxon>
    </lineage>
</organism>
<dbReference type="Proteomes" id="UP001642484">
    <property type="component" value="Unassembled WGS sequence"/>
</dbReference>
<proteinExistence type="predicted"/>
<accession>A0ABP0PSW0</accession>
<feature type="non-terminal residue" evidence="2">
    <location>
        <position position="312"/>
    </location>
</feature>
<protein>
    <recommendedName>
        <fullName evidence="4">HMG box domain-containing protein</fullName>
    </recommendedName>
</protein>
<evidence type="ECO:0000313" key="2">
    <source>
        <dbReference type="EMBL" id="CAK9077949.1"/>
    </source>
</evidence>
<evidence type="ECO:0000313" key="3">
    <source>
        <dbReference type="Proteomes" id="UP001642484"/>
    </source>
</evidence>
<evidence type="ECO:0000256" key="1">
    <source>
        <dbReference type="SAM" id="MobiDB-lite"/>
    </source>
</evidence>
<evidence type="ECO:0008006" key="4">
    <source>
        <dbReference type="Google" id="ProtNLM"/>
    </source>
</evidence>
<comment type="caution">
    <text evidence="2">The sequence shown here is derived from an EMBL/GenBank/DDBJ whole genome shotgun (WGS) entry which is preliminary data.</text>
</comment>
<reference evidence="2 3" key="1">
    <citation type="submission" date="2024-02" db="EMBL/GenBank/DDBJ databases">
        <authorList>
            <person name="Chen Y."/>
            <person name="Shah S."/>
            <person name="Dougan E. K."/>
            <person name="Thang M."/>
            <person name="Chan C."/>
        </authorList>
    </citation>
    <scope>NUCLEOTIDE SEQUENCE [LARGE SCALE GENOMIC DNA]</scope>
</reference>
<name>A0ABP0PSW0_9DINO</name>
<sequence>MSSGGSLEKEEFKKAMKQIGREWATMTPEDRSQYQVDAAYEQSCREELAQRALAPGPNKANQPENQADARAAKDQPTHVLEAISGKKYLKKISAKRLCINSCQKNAHSAWSTYSLGLQDADGAVKKESINLDVTVGAVDFAVDYSLHRKPDDELLNQFPVPPHADLAAHGKTCLQLFGYCKQQPHHDVVHAFVKSFANMVTEQKLSAGTLVKISFDCFPNSPPSLQPDDVVFLGVLNKKPLAHVVAHAWPLEQREGHFSLVRDASGLPVFTTTHKVFYNMIAARNGDVKSMTVLIFKSHLDSKLWGLHQLNV</sequence>